<keyword evidence="2" id="KW-1185">Reference proteome</keyword>
<proteinExistence type="predicted"/>
<comment type="caution">
    <text evidence="1">The sequence shown here is derived from an EMBL/GenBank/DDBJ whole genome shotgun (WGS) entry which is preliminary data.</text>
</comment>
<sequence>MPENTSLPDPDDFAAYLAGLVSVNDGLRDDAYQSAVTEAVAVIKYAGRVRKAAIEAGFSPETAEAMATDFWTVASGLGDE</sequence>
<reference evidence="1 2" key="1">
    <citation type="submission" date="2023-08" db="EMBL/GenBank/DDBJ databases">
        <authorList>
            <person name="Sharma P."/>
            <person name="Verma V."/>
            <person name="Mohan M.K."/>
            <person name="Dubey A.K."/>
        </authorList>
    </citation>
    <scope>NUCLEOTIDE SEQUENCE [LARGE SCALE GENOMIC DNA]</scope>
    <source>
        <strain evidence="1 2">ADP4</strain>
    </source>
</reference>
<protein>
    <submittedName>
        <fullName evidence="1">Uncharacterized protein</fullName>
    </submittedName>
</protein>
<dbReference type="RefSeq" id="WP_331785441.1">
    <property type="nucleotide sequence ID" value="NZ_JAVFKM010000002.1"/>
</dbReference>
<gene>
    <name evidence="1" type="ORF">RB636_04410</name>
</gene>
<accession>A0ABU7WMS9</accession>
<organism evidence="1 2">
    <name type="scientific">Streptomyces chrestomyceticus</name>
    <dbReference type="NCBI Taxonomy" id="68185"/>
    <lineage>
        <taxon>Bacteria</taxon>
        <taxon>Bacillati</taxon>
        <taxon>Actinomycetota</taxon>
        <taxon>Actinomycetes</taxon>
        <taxon>Kitasatosporales</taxon>
        <taxon>Streptomycetaceae</taxon>
        <taxon>Streptomyces</taxon>
    </lineage>
</organism>
<evidence type="ECO:0000313" key="2">
    <source>
        <dbReference type="Proteomes" id="UP001348265"/>
    </source>
</evidence>
<evidence type="ECO:0000313" key="1">
    <source>
        <dbReference type="EMBL" id="MEF3112444.1"/>
    </source>
</evidence>
<dbReference type="Proteomes" id="UP001348265">
    <property type="component" value="Unassembled WGS sequence"/>
</dbReference>
<dbReference type="EMBL" id="JAVFKM010000002">
    <property type="protein sequence ID" value="MEF3112444.1"/>
    <property type="molecule type" value="Genomic_DNA"/>
</dbReference>
<name>A0ABU7WMS9_9ACTN</name>